<dbReference type="AlphaFoldDB" id="A0A6C0JTF0"/>
<evidence type="ECO:0000313" key="1">
    <source>
        <dbReference type="EMBL" id="QHU07980.1"/>
    </source>
</evidence>
<evidence type="ECO:0008006" key="2">
    <source>
        <dbReference type="Google" id="ProtNLM"/>
    </source>
</evidence>
<protein>
    <recommendedName>
        <fullName evidence="2">Ankyrin repeat protein</fullName>
    </recommendedName>
</protein>
<accession>A0A6C0JTF0</accession>
<reference evidence="1" key="1">
    <citation type="journal article" date="2020" name="Nature">
        <title>Giant virus diversity and host interactions through global metagenomics.</title>
        <authorList>
            <person name="Schulz F."/>
            <person name="Roux S."/>
            <person name="Paez-Espino D."/>
            <person name="Jungbluth S."/>
            <person name="Walsh D.A."/>
            <person name="Denef V.J."/>
            <person name="McMahon K.D."/>
            <person name="Konstantinidis K.T."/>
            <person name="Eloe-Fadrosh E.A."/>
            <person name="Kyrpides N.C."/>
            <person name="Woyke T."/>
        </authorList>
    </citation>
    <scope>NUCLEOTIDE SEQUENCE</scope>
    <source>
        <strain evidence="1">GVMAG-S-1062768-28</strain>
    </source>
</reference>
<proteinExistence type="predicted"/>
<organism evidence="1">
    <name type="scientific">viral metagenome</name>
    <dbReference type="NCBI Taxonomy" id="1070528"/>
    <lineage>
        <taxon>unclassified sequences</taxon>
        <taxon>metagenomes</taxon>
        <taxon>organismal metagenomes</taxon>
    </lineage>
</organism>
<sequence length="236" mass="27413">MPRQRSRSPKRSNPVKDAYDTFWKDCTILNIDGIKKGLEKVDPTCNNNAALEYVLKSQYDDEEKVEALKILLNDPRIKLEHLHKHIPCLFTYDHVLSLEYLIYEKKIPFDNKNTIANLFITSIGHGAYKCVDLLLRDKNINVTKYASAALAQAYGRYNILHMLLQDPRIDPTKDDTFVQDIIEGNHYDCLKLIMADPRIKIPCDNIPRSVSEPIKRLLTEYKYRLDGEIYNTNIIK</sequence>
<dbReference type="EMBL" id="MN740694">
    <property type="protein sequence ID" value="QHU07980.1"/>
    <property type="molecule type" value="Genomic_DNA"/>
</dbReference>
<name>A0A6C0JTF0_9ZZZZ</name>